<reference evidence="2 3" key="1">
    <citation type="submission" date="2022-01" db="EMBL/GenBank/DDBJ databases">
        <authorList>
            <person name="Huang Y."/>
        </authorList>
    </citation>
    <scope>NUCLEOTIDE SEQUENCE [LARGE SCALE GENOMIC DNA]</scope>
    <source>
        <strain evidence="2 3">HY366</strain>
    </source>
</reference>
<name>A0ABS9IS54_9ACTN</name>
<feature type="region of interest" description="Disordered" evidence="1">
    <location>
        <begin position="43"/>
        <end position="67"/>
    </location>
</feature>
<dbReference type="RefSeq" id="WP_236997605.1">
    <property type="nucleotide sequence ID" value="NZ_JAKKOR010000005.1"/>
</dbReference>
<evidence type="ECO:0000256" key="1">
    <source>
        <dbReference type="SAM" id="MobiDB-lite"/>
    </source>
</evidence>
<proteinExistence type="predicted"/>
<sequence>MESDTCGARTERYLCQSCEATLRQTGTQLPWLANQLALTYSRQNNLTPAPPAARRRPPTEDEEESPLPYIGRARDAYDEIRTVLGRWARDLSEQLGVDVRVSHPARTVELCAWLAAHVDRLACSPDAALALDELTTVAWRRLETIDRPLPPIYRGRVRQSWAPCRTAHRRCVGAAVRSPHRAGGEQSPSVPTSWCACDAAPPTTLGHSNRSCSPSCPST</sequence>
<gene>
    <name evidence="2" type="ORF">L5G33_07940</name>
</gene>
<protein>
    <submittedName>
        <fullName evidence="2">Uncharacterized protein</fullName>
    </submittedName>
</protein>
<organism evidence="2 3">
    <name type="scientific">Gordonia liuliyuniae</name>
    <dbReference type="NCBI Taxonomy" id="2911517"/>
    <lineage>
        <taxon>Bacteria</taxon>
        <taxon>Bacillati</taxon>
        <taxon>Actinomycetota</taxon>
        <taxon>Actinomycetes</taxon>
        <taxon>Mycobacteriales</taxon>
        <taxon>Gordoniaceae</taxon>
        <taxon>Gordonia</taxon>
    </lineage>
</organism>
<accession>A0ABS9IS54</accession>
<dbReference type="Proteomes" id="UP001200110">
    <property type="component" value="Unassembled WGS sequence"/>
</dbReference>
<keyword evidence="3" id="KW-1185">Reference proteome</keyword>
<evidence type="ECO:0000313" key="2">
    <source>
        <dbReference type="EMBL" id="MCF8588395.1"/>
    </source>
</evidence>
<evidence type="ECO:0000313" key="3">
    <source>
        <dbReference type="Proteomes" id="UP001200110"/>
    </source>
</evidence>
<dbReference type="EMBL" id="JAKKOR010000005">
    <property type="protein sequence ID" value="MCF8588395.1"/>
    <property type="molecule type" value="Genomic_DNA"/>
</dbReference>
<comment type="caution">
    <text evidence="2">The sequence shown here is derived from an EMBL/GenBank/DDBJ whole genome shotgun (WGS) entry which is preliminary data.</text>
</comment>